<dbReference type="Proteomes" id="UP000309450">
    <property type="component" value="Unassembled WGS sequence"/>
</dbReference>
<evidence type="ECO:0000313" key="3">
    <source>
        <dbReference type="EMBL" id="THD84510.1"/>
    </source>
</evidence>
<feature type="signal peptide" evidence="2">
    <location>
        <begin position="1"/>
        <end position="29"/>
    </location>
</feature>
<feature type="compositionally biased region" description="Pro residues" evidence="1">
    <location>
        <begin position="351"/>
        <end position="368"/>
    </location>
</feature>
<sequence length="571" mass="62615">MRINAMRKVQGVLALALGLSWMVAAAAQAQDGPWYGGYAADLPAGAVAAIEVDLTQFAGQPTGLADFRLTGRTNGTCPETMHPEFCDELALRSARQAQGDASALAVRVFGVRLERDVAHIAFAFADRGEMRLLELRPGARGYQMAVYHPARGLDMRTTAWRRAHPCQTTRCPPDPRIEALRRNPYPNLGLLADVGFAESFPLTLDRIAEAHRDRRPPAPSTPSGLPDMSGIGGTWRILDDAGREVGLLAMRLRDREVTGRGVFYNRPGLPPRAEVQPMSQATAPDRVQVEFYVHNAGGGDTHGGSLVMAMPVRDGRIRASWGKYGQWLPVTLYRDGPFDANRIPWSETVTPPKPQPPKPQPPKPQPPEPKPDLFRGAEFMVDTPSRSRSVLEVHAARAISSVVVGRLEPGTMGIRVLECTRGLTIETFRRPQVAGNEKALRGGWCEIEAGRVKGWVQAFHLALVGYQGWVPPQPKPEPQLRDVPFRVKALPQGRDTVPVHVARAISSNLAGGLGADARGIEVTECEPRLTLRQFRQPKDPANARILEKAWCAVRLGKVKGWAQAKYLTPQR</sequence>
<organism evidence="3 4">
    <name type="scientific">Aliigemmobacter aestuarii</name>
    <dbReference type="NCBI Taxonomy" id="1445661"/>
    <lineage>
        <taxon>Bacteria</taxon>
        <taxon>Pseudomonadati</taxon>
        <taxon>Pseudomonadota</taxon>
        <taxon>Alphaproteobacteria</taxon>
        <taxon>Rhodobacterales</taxon>
        <taxon>Paracoccaceae</taxon>
        <taxon>Aliigemmobacter</taxon>
    </lineage>
</organism>
<feature type="chain" id="PRO_5020929468" description="SH3 domain-containing protein" evidence="2">
    <location>
        <begin position="30"/>
        <end position="571"/>
    </location>
</feature>
<proteinExistence type="predicted"/>
<feature type="region of interest" description="Disordered" evidence="1">
    <location>
        <begin position="210"/>
        <end position="229"/>
    </location>
</feature>
<reference evidence="3 4" key="1">
    <citation type="submission" date="2019-04" db="EMBL/GenBank/DDBJ databases">
        <title>Draft genome sequence of Gemmobacter aestuarii sp. nov.</title>
        <authorList>
            <person name="Hameed A."/>
            <person name="Lin S.-Y."/>
            <person name="Shahina M."/>
            <person name="Lai W.-A."/>
            <person name="Young C.-C."/>
        </authorList>
    </citation>
    <scope>NUCLEOTIDE SEQUENCE [LARGE SCALE GENOMIC DNA]</scope>
    <source>
        <strain evidence="3 4">CC-PW-75</strain>
    </source>
</reference>
<accession>A0A4S3MPT0</accession>
<evidence type="ECO:0008006" key="5">
    <source>
        <dbReference type="Google" id="ProtNLM"/>
    </source>
</evidence>
<keyword evidence="2" id="KW-0732">Signal</keyword>
<name>A0A4S3MPT0_9RHOB</name>
<comment type="caution">
    <text evidence="3">The sequence shown here is derived from an EMBL/GenBank/DDBJ whole genome shotgun (WGS) entry which is preliminary data.</text>
</comment>
<feature type="region of interest" description="Disordered" evidence="1">
    <location>
        <begin position="343"/>
        <end position="375"/>
    </location>
</feature>
<gene>
    <name evidence="3" type="ORF">E7811_01830</name>
</gene>
<dbReference type="RefSeq" id="WP_136392891.1">
    <property type="nucleotide sequence ID" value="NZ_SSND01000001.1"/>
</dbReference>
<keyword evidence="4" id="KW-1185">Reference proteome</keyword>
<dbReference type="EMBL" id="SSND01000001">
    <property type="protein sequence ID" value="THD84510.1"/>
    <property type="molecule type" value="Genomic_DNA"/>
</dbReference>
<dbReference type="OrthoDB" id="7860393at2"/>
<evidence type="ECO:0000256" key="2">
    <source>
        <dbReference type="SAM" id="SignalP"/>
    </source>
</evidence>
<dbReference type="AlphaFoldDB" id="A0A4S3MPT0"/>
<protein>
    <recommendedName>
        <fullName evidence="5">SH3 domain-containing protein</fullName>
    </recommendedName>
</protein>
<evidence type="ECO:0000256" key="1">
    <source>
        <dbReference type="SAM" id="MobiDB-lite"/>
    </source>
</evidence>
<evidence type="ECO:0000313" key="4">
    <source>
        <dbReference type="Proteomes" id="UP000309450"/>
    </source>
</evidence>